<keyword evidence="2" id="KW-1185">Reference proteome</keyword>
<dbReference type="OrthoDB" id="4646138at2759"/>
<dbReference type="AlphaFoldDB" id="A0A8S0WMQ3"/>
<dbReference type="Gene3D" id="3.10.450.50">
    <property type="match status" value="1"/>
</dbReference>
<organism evidence="1 2">
    <name type="scientific">Cyclocybe aegerita</name>
    <name type="common">Black poplar mushroom</name>
    <name type="synonym">Agrocybe aegerita</name>
    <dbReference type="NCBI Taxonomy" id="1973307"/>
    <lineage>
        <taxon>Eukaryota</taxon>
        <taxon>Fungi</taxon>
        <taxon>Dikarya</taxon>
        <taxon>Basidiomycota</taxon>
        <taxon>Agaricomycotina</taxon>
        <taxon>Agaricomycetes</taxon>
        <taxon>Agaricomycetidae</taxon>
        <taxon>Agaricales</taxon>
        <taxon>Agaricineae</taxon>
        <taxon>Bolbitiaceae</taxon>
        <taxon>Cyclocybe</taxon>
    </lineage>
</organism>
<dbReference type="EMBL" id="CACVBS010000053">
    <property type="protein sequence ID" value="CAA7266167.1"/>
    <property type="molecule type" value="Genomic_DNA"/>
</dbReference>
<name>A0A8S0WMQ3_CYCAE</name>
<dbReference type="InterPro" id="IPR032710">
    <property type="entry name" value="NTF2-like_dom_sf"/>
</dbReference>
<sequence>MPAEVVRSVVQEWANTFIARNYRAMTSLAVASANYWISGMTEKVPFAGDLPYADRVQRIQTVFSGMDTLDVDVLGITVEGDVGILESAPNGSGPGDRVYKNNVLIKMVVQDGKIQDVREYVDAFALLNYLGIYV</sequence>
<dbReference type="Proteomes" id="UP000467700">
    <property type="component" value="Unassembled WGS sequence"/>
</dbReference>
<evidence type="ECO:0008006" key="3">
    <source>
        <dbReference type="Google" id="ProtNLM"/>
    </source>
</evidence>
<reference evidence="1 2" key="1">
    <citation type="submission" date="2020-01" db="EMBL/GenBank/DDBJ databases">
        <authorList>
            <person name="Gupta K D."/>
        </authorList>
    </citation>
    <scope>NUCLEOTIDE SEQUENCE [LARGE SCALE GENOMIC DNA]</scope>
</reference>
<evidence type="ECO:0000313" key="1">
    <source>
        <dbReference type="EMBL" id="CAA7266167.1"/>
    </source>
</evidence>
<protein>
    <recommendedName>
        <fullName evidence="3">SnoaL-like domain-containing protein</fullName>
    </recommendedName>
</protein>
<evidence type="ECO:0000313" key="2">
    <source>
        <dbReference type="Proteomes" id="UP000467700"/>
    </source>
</evidence>
<dbReference type="SUPFAM" id="SSF54427">
    <property type="entry name" value="NTF2-like"/>
    <property type="match status" value="1"/>
</dbReference>
<comment type="caution">
    <text evidence="1">The sequence shown here is derived from an EMBL/GenBank/DDBJ whole genome shotgun (WGS) entry which is preliminary data.</text>
</comment>
<accession>A0A8S0WMQ3</accession>
<gene>
    <name evidence="1" type="ORF">AAE3_LOCUS8516</name>
</gene>
<proteinExistence type="predicted"/>